<keyword evidence="3" id="KW-1185">Reference proteome</keyword>
<gene>
    <name evidence="2" type="ORF">BGZ96_008111</name>
</gene>
<dbReference type="Proteomes" id="UP001194696">
    <property type="component" value="Unassembled WGS sequence"/>
</dbReference>
<name>A0ABQ7JZ81_9FUNG</name>
<proteinExistence type="predicted"/>
<dbReference type="EMBL" id="JAAAIM010000439">
    <property type="protein sequence ID" value="KAG0288037.1"/>
    <property type="molecule type" value="Genomic_DNA"/>
</dbReference>
<feature type="region of interest" description="Disordered" evidence="1">
    <location>
        <begin position="1"/>
        <end position="52"/>
    </location>
</feature>
<feature type="compositionally biased region" description="Acidic residues" evidence="1">
    <location>
        <begin position="41"/>
        <end position="52"/>
    </location>
</feature>
<accession>A0ABQ7JZ81</accession>
<protein>
    <submittedName>
        <fullName evidence="2">Uncharacterized protein</fullName>
    </submittedName>
</protein>
<reference evidence="2 3" key="1">
    <citation type="journal article" date="2020" name="Fungal Divers.">
        <title>Resolving the Mortierellaceae phylogeny through synthesis of multi-gene phylogenetics and phylogenomics.</title>
        <authorList>
            <person name="Vandepol N."/>
            <person name="Liber J."/>
            <person name="Desiro A."/>
            <person name="Na H."/>
            <person name="Kennedy M."/>
            <person name="Barry K."/>
            <person name="Grigoriev I.V."/>
            <person name="Miller A.N."/>
            <person name="O'Donnell K."/>
            <person name="Stajich J.E."/>
            <person name="Bonito G."/>
        </authorList>
    </citation>
    <scope>NUCLEOTIDE SEQUENCE [LARGE SCALE GENOMIC DNA]</scope>
    <source>
        <strain evidence="2 3">AD045</strain>
    </source>
</reference>
<organism evidence="2 3">
    <name type="scientific">Linnemannia gamsii</name>
    <dbReference type="NCBI Taxonomy" id="64522"/>
    <lineage>
        <taxon>Eukaryota</taxon>
        <taxon>Fungi</taxon>
        <taxon>Fungi incertae sedis</taxon>
        <taxon>Mucoromycota</taxon>
        <taxon>Mortierellomycotina</taxon>
        <taxon>Mortierellomycetes</taxon>
        <taxon>Mortierellales</taxon>
        <taxon>Mortierellaceae</taxon>
        <taxon>Linnemannia</taxon>
    </lineage>
</organism>
<evidence type="ECO:0000313" key="3">
    <source>
        <dbReference type="Proteomes" id="UP001194696"/>
    </source>
</evidence>
<evidence type="ECO:0000313" key="2">
    <source>
        <dbReference type="EMBL" id="KAG0288037.1"/>
    </source>
</evidence>
<sequence>MDSENRVVAPVPQVPEKANSSLKGGGGASVRSEASGFEWRDPDDDDDGRNGL</sequence>
<comment type="caution">
    <text evidence="2">The sequence shown here is derived from an EMBL/GenBank/DDBJ whole genome shotgun (WGS) entry which is preliminary data.</text>
</comment>
<evidence type="ECO:0000256" key="1">
    <source>
        <dbReference type="SAM" id="MobiDB-lite"/>
    </source>
</evidence>